<dbReference type="EMBL" id="JACHEP010000025">
    <property type="protein sequence ID" value="MBB5325975.1"/>
    <property type="molecule type" value="Genomic_DNA"/>
</dbReference>
<reference evidence="1 2" key="1">
    <citation type="submission" date="2020-08" db="EMBL/GenBank/DDBJ databases">
        <title>Genomic Encyclopedia of Type Strains, Phase IV (KMG-IV): sequencing the most valuable type-strain genomes for metagenomic binning, comparative biology and taxonomic classification.</title>
        <authorList>
            <person name="Goeker M."/>
        </authorList>
    </citation>
    <scope>NUCLEOTIDE SEQUENCE [LARGE SCALE GENOMIC DNA]</scope>
    <source>
        <strain evidence="1 2">DSM 16325</strain>
    </source>
</reference>
<dbReference type="AlphaFoldDB" id="A0A7W8ISL7"/>
<proteinExistence type="predicted"/>
<protein>
    <submittedName>
        <fullName evidence="1">Uncharacterized protein</fullName>
    </submittedName>
</protein>
<name>A0A7W8ISL7_9BACL</name>
<dbReference type="Proteomes" id="UP000520011">
    <property type="component" value="Unassembled WGS sequence"/>
</dbReference>
<sequence length="47" mass="5637">MTNKEKFEGFDFSHNPYEREHVNVEEMKMSTKQTLKSEACLKMNKKL</sequence>
<evidence type="ECO:0000313" key="1">
    <source>
        <dbReference type="EMBL" id="MBB5325975.1"/>
    </source>
</evidence>
<organism evidence="1 2">
    <name type="scientific">Anoxybacteroides tepidamans</name>
    <dbReference type="NCBI Taxonomy" id="265948"/>
    <lineage>
        <taxon>Bacteria</taxon>
        <taxon>Bacillati</taxon>
        <taxon>Bacillota</taxon>
        <taxon>Bacilli</taxon>
        <taxon>Bacillales</taxon>
        <taxon>Anoxybacillaceae</taxon>
        <taxon>Anoxybacteroides</taxon>
    </lineage>
</organism>
<keyword evidence="2" id="KW-1185">Reference proteome</keyword>
<gene>
    <name evidence="1" type="ORF">HNQ34_003082</name>
</gene>
<comment type="caution">
    <text evidence="1">The sequence shown here is derived from an EMBL/GenBank/DDBJ whole genome shotgun (WGS) entry which is preliminary data.</text>
</comment>
<accession>A0A7W8ISL7</accession>
<evidence type="ECO:0000313" key="2">
    <source>
        <dbReference type="Proteomes" id="UP000520011"/>
    </source>
</evidence>